<protein>
    <submittedName>
        <fullName evidence="2">Uncharacterized protein</fullName>
    </submittedName>
</protein>
<evidence type="ECO:0000313" key="3">
    <source>
        <dbReference type="Proteomes" id="UP001153954"/>
    </source>
</evidence>
<name>A0AAU9UI05_EUPED</name>
<reference evidence="2" key="1">
    <citation type="submission" date="2022-03" db="EMBL/GenBank/DDBJ databases">
        <authorList>
            <person name="Tunstrom K."/>
        </authorList>
    </citation>
    <scope>NUCLEOTIDE SEQUENCE</scope>
</reference>
<organism evidence="2 3">
    <name type="scientific">Euphydryas editha</name>
    <name type="common">Edith's checkerspot</name>
    <dbReference type="NCBI Taxonomy" id="104508"/>
    <lineage>
        <taxon>Eukaryota</taxon>
        <taxon>Metazoa</taxon>
        <taxon>Ecdysozoa</taxon>
        <taxon>Arthropoda</taxon>
        <taxon>Hexapoda</taxon>
        <taxon>Insecta</taxon>
        <taxon>Pterygota</taxon>
        <taxon>Neoptera</taxon>
        <taxon>Endopterygota</taxon>
        <taxon>Lepidoptera</taxon>
        <taxon>Glossata</taxon>
        <taxon>Ditrysia</taxon>
        <taxon>Papilionoidea</taxon>
        <taxon>Nymphalidae</taxon>
        <taxon>Nymphalinae</taxon>
        <taxon>Euphydryas</taxon>
    </lineage>
</organism>
<dbReference type="EMBL" id="CAKOGL010000022">
    <property type="protein sequence ID" value="CAH2099364.1"/>
    <property type="molecule type" value="Genomic_DNA"/>
</dbReference>
<evidence type="ECO:0000313" key="2">
    <source>
        <dbReference type="EMBL" id="CAH2099364.1"/>
    </source>
</evidence>
<dbReference type="Proteomes" id="UP001153954">
    <property type="component" value="Unassembled WGS sequence"/>
</dbReference>
<comment type="caution">
    <text evidence="2">The sequence shown here is derived from an EMBL/GenBank/DDBJ whole genome shotgun (WGS) entry which is preliminary data.</text>
</comment>
<evidence type="ECO:0000256" key="1">
    <source>
        <dbReference type="SAM" id="MobiDB-lite"/>
    </source>
</evidence>
<dbReference type="AlphaFoldDB" id="A0AAU9UI05"/>
<keyword evidence="3" id="KW-1185">Reference proteome</keyword>
<sequence>MRSRDEGYATPRSRASVAGDRAARHGAQRGAALMPATLHPRNFASKSLQTRAPGAVESDSAPLKIVRLTSL</sequence>
<gene>
    <name evidence="2" type="ORF">EEDITHA_LOCUS14353</name>
</gene>
<proteinExistence type="predicted"/>
<accession>A0AAU9UI05</accession>
<feature type="region of interest" description="Disordered" evidence="1">
    <location>
        <begin position="1"/>
        <end position="31"/>
    </location>
</feature>